<evidence type="ECO:0000313" key="3">
    <source>
        <dbReference type="Proteomes" id="UP000243975"/>
    </source>
</evidence>
<dbReference type="Gramene" id="KVH97992">
    <property type="protein sequence ID" value="KVH97992"/>
    <property type="gene ID" value="Ccrd_023804"/>
</dbReference>
<dbReference type="Proteomes" id="UP000243975">
    <property type="component" value="Unassembled WGS sequence"/>
</dbReference>
<proteinExistence type="predicted"/>
<evidence type="ECO:0008006" key="4">
    <source>
        <dbReference type="Google" id="ProtNLM"/>
    </source>
</evidence>
<gene>
    <name evidence="2" type="ORF">Ccrd_023804</name>
</gene>
<evidence type="ECO:0000256" key="1">
    <source>
        <dbReference type="SAM" id="MobiDB-lite"/>
    </source>
</evidence>
<dbReference type="PANTHER" id="PTHR33265:SF31">
    <property type="entry name" value="AVR9_CF-9 RAPIDLY ELICITED PROTEIN 146"/>
    <property type="match status" value="1"/>
</dbReference>
<protein>
    <recommendedName>
        <fullName evidence="4">Avr9/Cf-9 rapidly elicited protein 146</fullName>
    </recommendedName>
</protein>
<evidence type="ECO:0000313" key="2">
    <source>
        <dbReference type="EMBL" id="KVH97992.1"/>
    </source>
</evidence>
<organism evidence="2 3">
    <name type="scientific">Cynara cardunculus var. scolymus</name>
    <name type="common">Globe artichoke</name>
    <name type="synonym">Cynara scolymus</name>
    <dbReference type="NCBI Taxonomy" id="59895"/>
    <lineage>
        <taxon>Eukaryota</taxon>
        <taxon>Viridiplantae</taxon>
        <taxon>Streptophyta</taxon>
        <taxon>Embryophyta</taxon>
        <taxon>Tracheophyta</taxon>
        <taxon>Spermatophyta</taxon>
        <taxon>Magnoliopsida</taxon>
        <taxon>eudicotyledons</taxon>
        <taxon>Gunneridae</taxon>
        <taxon>Pentapetalae</taxon>
        <taxon>asterids</taxon>
        <taxon>campanulids</taxon>
        <taxon>Asterales</taxon>
        <taxon>Asteraceae</taxon>
        <taxon>Carduoideae</taxon>
        <taxon>Cardueae</taxon>
        <taxon>Carduinae</taxon>
        <taxon>Cynara</taxon>
    </lineage>
</organism>
<feature type="compositionally biased region" description="Low complexity" evidence="1">
    <location>
        <begin position="82"/>
        <end position="92"/>
    </location>
</feature>
<name>A0A124SDT9_CYNCS</name>
<accession>A0A124SDT9</accession>
<reference evidence="2 3" key="1">
    <citation type="journal article" date="2016" name="Sci. Rep.">
        <title>The genome sequence of the outbreeding globe artichoke constructed de novo incorporating a phase-aware low-pass sequencing strategy of F1 progeny.</title>
        <authorList>
            <person name="Scaglione D."/>
            <person name="Reyes-Chin-Wo S."/>
            <person name="Acquadro A."/>
            <person name="Froenicke L."/>
            <person name="Portis E."/>
            <person name="Beitel C."/>
            <person name="Tirone M."/>
            <person name="Mauro R."/>
            <person name="Lo Monaco A."/>
            <person name="Mauromicale G."/>
            <person name="Faccioli P."/>
            <person name="Cattivelli L."/>
            <person name="Rieseberg L."/>
            <person name="Michelmore R."/>
            <person name="Lanteri S."/>
        </authorList>
    </citation>
    <scope>NUCLEOTIDE SEQUENCE [LARGE SCALE GENOMIC DNA]</scope>
    <source>
        <strain evidence="2">2C</strain>
    </source>
</reference>
<sequence>MEQNLPVIAKKVWSLMRVMLLMLKKGISKTKFLADLNMMMKRGKIAGKALHNLLFHHHHNWAASTFHRHHHHQHHLSFPAPSSSDSEFSCTTSPPPSLSPFSTHEKNHRSTTQNPPPPTADDGIDEMITDTAVMKMLTSAAASPPALFGRSLFVKQLRITDSPFPVGDGGEDSQLQQHPTLPTLSLFHPASAFDHRHPQHLSFTAPPPGEYEFSCSNTPPYPLSLFSTHKKRQNKSRGLATTNPPMAAVGYCDDVITNAELLKALDIMITSSMASPPLPAGSRTMPMVEPLRIKDSPLALIHGEEDGQVDEAAERLPVMAKKVWSLVRVMFFMLKKGIAKRKFLLDLNMMMKRGKIAGKALHNLMFHHHHNWAASAFDHRHPQHLSFTAPPPGEYEFSCSNTPPYPLSLFSTHKKRQNKSHRLATTNPPLAVVDYCDDVITNSELLKALDIMITSSMASPPLAAGSRTTPMVEPLGIKDSPLALIHGEEDGQVDEAAERSLSLSHTHTHTHIALIKTLKKMESRLPVMAKKVWSLVRVMFFMLKKGIAKRKFLLDLNMMMKRGKIAGKALHNLMFHHHHNWAASTLHRHSQHLSFTAPTPGEYEFSCSDTPRYPLSLFSTHKKRQNKSHHLATDNPPLEAVGYCDDVITNSELLKALDIMITSSMASPPLPGSTLRIKDSPLALNHGEEDGQVDEAAERFIRRFYNDRIREYLSFSLIAFIKTLKKMESRLPVMAKKVWSLVRVMFFMLKKGIAKRKFLLDLDMMMKRGKIAGKAFHNLMFHHHHNWAASAFDHHHPQHLSFTAPLPGEYEFSCSNTPPYPLSLFSTHKKRQNKSHRLATTNPPLAPADDCVDIITNSELLKALDIMIASSMASPPLPARSRTTPMVEPLSIKDSPLALIHGEEDGQGISKTKFLSDVNMMMKRGKIAGKALHNLLFHHHHNWAASTVHRRPHHLSATHSPPPPGEYELNKKHQNNHHSATTPPAIDDGDEIIITPAVMKALEMLTSAAASPAALPAGFWKSPKVKQLRITDSPFPLSNGDDDGKVDEAAEKFIMRFYNDLRRQN</sequence>
<dbReference type="EMBL" id="LEKV01003814">
    <property type="protein sequence ID" value="KVH97992.1"/>
    <property type="molecule type" value="Genomic_DNA"/>
</dbReference>
<dbReference type="PANTHER" id="PTHR33265">
    <property type="entry name" value="AVR9/CF-9 RAPIDLY ELICITED PROTEIN-RELATED"/>
    <property type="match status" value="1"/>
</dbReference>
<keyword evidence="3" id="KW-1185">Reference proteome</keyword>
<dbReference type="AlphaFoldDB" id="A0A124SDT9"/>
<feature type="region of interest" description="Disordered" evidence="1">
    <location>
        <begin position="948"/>
        <end position="988"/>
    </location>
</feature>
<comment type="caution">
    <text evidence="2">The sequence shown here is derived from an EMBL/GenBank/DDBJ whole genome shotgun (WGS) entry which is preliminary data.</text>
</comment>
<feature type="region of interest" description="Disordered" evidence="1">
    <location>
        <begin position="73"/>
        <end position="124"/>
    </location>
</feature>